<reference evidence="1 2" key="1">
    <citation type="submission" date="2017-04" db="EMBL/GenBank/DDBJ databases">
        <title>Genome Sequence of the Model Brown-Rot Fungus Postia placenta SB12.</title>
        <authorList>
            <consortium name="DOE Joint Genome Institute"/>
            <person name="Gaskell J."/>
            <person name="Kersten P."/>
            <person name="Larrondo L.F."/>
            <person name="Canessa P."/>
            <person name="Martinez D."/>
            <person name="Hibbett D."/>
            <person name="Schmoll M."/>
            <person name="Kubicek C.P."/>
            <person name="Martinez A.T."/>
            <person name="Yadav J."/>
            <person name="Master E."/>
            <person name="Magnuson J.K."/>
            <person name="James T."/>
            <person name="Yaver D."/>
            <person name="Berka R."/>
            <person name="Labutti K."/>
            <person name="Lipzen A."/>
            <person name="Aerts A."/>
            <person name="Barry K."/>
            <person name="Henrissat B."/>
            <person name="Blanchette R."/>
            <person name="Grigoriev I."/>
            <person name="Cullen D."/>
        </authorList>
    </citation>
    <scope>NUCLEOTIDE SEQUENCE [LARGE SCALE GENOMIC DNA]</scope>
    <source>
        <strain evidence="1 2">MAD-698-R-SB12</strain>
    </source>
</reference>
<dbReference type="GeneID" id="36330372"/>
<dbReference type="AlphaFoldDB" id="A0A1X6N0X8"/>
<evidence type="ECO:0000313" key="2">
    <source>
        <dbReference type="Proteomes" id="UP000194127"/>
    </source>
</evidence>
<dbReference type="EMBL" id="KZ110597">
    <property type="protein sequence ID" value="OSX62116.1"/>
    <property type="molecule type" value="Genomic_DNA"/>
</dbReference>
<keyword evidence="2" id="KW-1185">Reference proteome</keyword>
<dbReference type="OrthoDB" id="9970124at2759"/>
<sequence length="147" mass="16354">MDSAPDLPLQMLSFQPGLRSGQAKADSQNLSALFEVAVGCGYGGPGAAVSAAYVNPTKPWQTRRTEPQEHYYAIWGGQLETDGKGRIKTWDVVKPTAHIFYGTRMIDMKDDVGKWDGFEDQSPRIRLRGLEAAEYNDAIRLKSEFRS</sequence>
<gene>
    <name evidence="1" type="ORF">POSPLADRAFT_1142436</name>
</gene>
<evidence type="ECO:0000313" key="1">
    <source>
        <dbReference type="EMBL" id="OSX62116.1"/>
    </source>
</evidence>
<dbReference type="STRING" id="670580.A0A1X6N0X8"/>
<proteinExistence type="predicted"/>
<protein>
    <submittedName>
        <fullName evidence="1">Uncharacterized protein</fullName>
    </submittedName>
</protein>
<name>A0A1X6N0X8_9APHY</name>
<accession>A0A1X6N0X8</accession>
<organism evidence="1 2">
    <name type="scientific">Postia placenta MAD-698-R-SB12</name>
    <dbReference type="NCBI Taxonomy" id="670580"/>
    <lineage>
        <taxon>Eukaryota</taxon>
        <taxon>Fungi</taxon>
        <taxon>Dikarya</taxon>
        <taxon>Basidiomycota</taxon>
        <taxon>Agaricomycotina</taxon>
        <taxon>Agaricomycetes</taxon>
        <taxon>Polyporales</taxon>
        <taxon>Adustoporiaceae</taxon>
        <taxon>Rhodonia</taxon>
    </lineage>
</organism>
<dbReference type="RefSeq" id="XP_024338910.1">
    <property type="nucleotide sequence ID" value="XM_024485423.1"/>
</dbReference>
<dbReference type="Proteomes" id="UP000194127">
    <property type="component" value="Unassembled WGS sequence"/>
</dbReference>